<dbReference type="FunFam" id="3.30.360.10:FF:000015">
    <property type="entry name" value="Glucose-6-phosphate 1-dehydrogenase"/>
    <property type="match status" value="1"/>
</dbReference>
<dbReference type="InterPro" id="IPR036291">
    <property type="entry name" value="NAD(P)-bd_dom_sf"/>
</dbReference>
<dbReference type="InterPro" id="IPR022674">
    <property type="entry name" value="G6P_DH_NAD-bd"/>
</dbReference>
<sequence length="566" mass="64230">MQAEVNESHNHGAFHEEVDKFFDKFREKVLKERPNDICEYVMTNAKKVAVEVRGDSCVRIPDDVSPELKNHALTIVVLGASGDLAKKKTFPALFQLYCGGMLPPGVNIVGYARSKIDDVEAWKKTLAKFFTRLNERGCHVDAFLRHITYIRGSYDQAEDFMRLNDYISSMEHSFKGPQKGGNRLFYLALPPTAFVTACTGLRNCVMQTPELGWVRVIIEKPFGHDTETSAQLSRELEPLFNENQLFRIDHYLGKEMVQNIVVTRFANRIFSALWNSSNIACVRITFKETIGTEGRGGYFDNVGIIRDVVQNHLTQILSLLAMEKPRSLNAEDIRDEKVLALRYVEPVSPADCVLGQYTASKDGSMPGYLDDPTVPKDSHCPTFAVLRLHINNDRWHGVPFIIKAGKALDRRFLGIQIQFKDEIQPFGDATQRNELVIRAQPSEAMYIRLTAKKPGLLRDTHQTELDLTYEQRYSVTLPDAYESLINEALLGNSTNFVRKDELDAAWRIYTPLLHAIDRGELKILPYEAGSRGPVEADTFILNSGFKSTDCLESFESSWPWHKDLDL</sequence>
<keyword evidence="7 9" id="KW-0560">Oxidoreductase</keyword>
<dbReference type="VEuPathDB" id="TriTrypDB:TM35_000011080"/>
<dbReference type="InterPro" id="IPR022675">
    <property type="entry name" value="G6P_DH_C"/>
</dbReference>
<comment type="catalytic activity">
    <reaction evidence="9">
        <text>D-glucose 6-phosphate + NADP(+) = 6-phospho-D-glucono-1,5-lactone + NADPH + H(+)</text>
        <dbReference type="Rhea" id="RHEA:15841"/>
        <dbReference type="ChEBI" id="CHEBI:15378"/>
        <dbReference type="ChEBI" id="CHEBI:57783"/>
        <dbReference type="ChEBI" id="CHEBI:57955"/>
        <dbReference type="ChEBI" id="CHEBI:58349"/>
        <dbReference type="ChEBI" id="CHEBI:61548"/>
        <dbReference type="EC" id="1.1.1.49"/>
    </reaction>
</comment>
<proteinExistence type="inferred from homology"/>
<dbReference type="GO" id="GO:0050661">
    <property type="term" value="F:NADP binding"/>
    <property type="evidence" value="ECO:0007669"/>
    <property type="project" value="InterPro"/>
</dbReference>
<dbReference type="OrthoDB" id="60984at2759"/>
<reference evidence="12 13" key="1">
    <citation type="submission" date="2017-03" db="EMBL/GenBank/DDBJ databases">
        <title>An alternative strategy for trypanosome survival in the mammalian bloodstream revealed through genome and transcriptome analysis of the ubiquitous bovine parasite Trypanosoma (Megatrypanum) theileri.</title>
        <authorList>
            <person name="Kelly S."/>
            <person name="Ivens A."/>
            <person name="Mott A."/>
            <person name="O'Neill E."/>
            <person name="Emms D."/>
            <person name="Macleod O."/>
            <person name="Voorheis P."/>
            <person name="Matthews J."/>
            <person name="Matthews K."/>
            <person name="Carrington M."/>
        </authorList>
    </citation>
    <scope>NUCLEOTIDE SEQUENCE [LARGE SCALE GENOMIC DNA]</scope>
    <source>
        <strain evidence="12">Edinburgh</strain>
    </source>
</reference>
<keyword evidence="8 9" id="KW-0119">Carbohydrate metabolism</keyword>
<evidence type="ECO:0000256" key="3">
    <source>
        <dbReference type="ARBA" id="ARBA00013019"/>
    </source>
</evidence>
<dbReference type="InterPro" id="IPR019796">
    <property type="entry name" value="G6P_DH_AS"/>
</dbReference>
<dbReference type="Gene3D" id="3.30.360.10">
    <property type="entry name" value="Dihydrodipicolinate Reductase, domain 2"/>
    <property type="match status" value="1"/>
</dbReference>
<dbReference type="SUPFAM" id="SSF51735">
    <property type="entry name" value="NAD(P)-binding Rossmann-fold domains"/>
    <property type="match status" value="1"/>
</dbReference>
<dbReference type="EC" id="1.1.1.49" evidence="3 9"/>
<comment type="function">
    <text evidence="9">Catalyzes the rate-limiting step of the oxidative pentose-phosphate pathway, which represents a route for the dissimilation of carbohydrates besides glycolysis.</text>
</comment>
<evidence type="ECO:0000256" key="9">
    <source>
        <dbReference type="RuleBase" id="RU362120"/>
    </source>
</evidence>
<comment type="similarity">
    <text evidence="2 9">Belongs to the glucose-6-phosphate dehydrogenase family.</text>
</comment>
<dbReference type="InterPro" id="IPR001282">
    <property type="entry name" value="G6P_DH"/>
</dbReference>
<organism evidence="12 13">
    <name type="scientific">Trypanosoma theileri</name>
    <dbReference type="NCBI Taxonomy" id="67003"/>
    <lineage>
        <taxon>Eukaryota</taxon>
        <taxon>Discoba</taxon>
        <taxon>Euglenozoa</taxon>
        <taxon>Kinetoplastea</taxon>
        <taxon>Metakinetoplastina</taxon>
        <taxon>Trypanosomatida</taxon>
        <taxon>Trypanosomatidae</taxon>
        <taxon>Trypanosoma</taxon>
    </lineage>
</organism>
<evidence type="ECO:0000313" key="12">
    <source>
        <dbReference type="EMBL" id="ORC93231.1"/>
    </source>
</evidence>
<dbReference type="EMBL" id="NBCO01000001">
    <property type="protein sequence ID" value="ORC93231.1"/>
    <property type="molecule type" value="Genomic_DNA"/>
</dbReference>
<evidence type="ECO:0000256" key="8">
    <source>
        <dbReference type="ARBA" id="ARBA00023277"/>
    </source>
</evidence>
<evidence type="ECO:0000259" key="11">
    <source>
        <dbReference type="Pfam" id="PF02781"/>
    </source>
</evidence>
<dbReference type="PANTHER" id="PTHR23429:SF0">
    <property type="entry name" value="GLUCOSE-6-PHOSPHATE 1-DEHYDROGENASE"/>
    <property type="match status" value="1"/>
</dbReference>
<dbReference type="RefSeq" id="XP_028887297.1">
    <property type="nucleotide sequence ID" value="XM_029020789.1"/>
</dbReference>
<evidence type="ECO:0000256" key="2">
    <source>
        <dbReference type="ARBA" id="ARBA00009975"/>
    </source>
</evidence>
<dbReference type="Gene3D" id="3.40.50.720">
    <property type="entry name" value="NAD(P)-binding Rossmann-like Domain"/>
    <property type="match status" value="1"/>
</dbReference>
<dbReference type="GO" id="GO:0006006">
    <property type="term" value="P:glucose metabolic process"/>
    <property type="evidence" value="ECO:0007669"/>
    <property type="project" value="UniProtKB-KW"/>
</dbReference>
<keyword evidence="13" id="KW-1185">Reference proteome</keyword>
<dbReference type="GeneID" id="39980569"/>
<dbReference type="NCBIfam" id="TIGR00871">
    <property type="entry name" value="zwf"/>
    <property type="match status" value="1"/>
</dbReference>
<dbReference type="GO" id="GO:0004345">
    <property type="term" value="F:glucose-6-phosphate dehydrogenase activity"/>
    <property type="evidence" value="ECO:0007669"/>
    <property type="project" value="UniProtKB-EC"/>
</dbReference>
<accession>A0A1X0P8S6</accession>
<keyword evidence="6 9" id="KW-0521">NADP</keyword>
<dbReference type="Proteomes" id="UP000192257">
    <property type="component" value="Unassembled WGS sequence"/>
</dbReference>
<dbReference type="PANTHER" id="PTHR23429">
    <property type="entry name" value="GLUCOSE-6-PHOSPHATE 1-DEHYDROGENASE G6PD"/>
    <property type="match status" value="1"/>
</dbReference>
<dbReference type="Pfam" id="PF00479">
    <property type="entry name" value="G6PD_N"/>
    <property type="match status" value="1"/>
</dbReference>
<keyword evidence="5 9" id="KW-0313">Glucose metabolism</keyword>
<dbReference type="PIRSF" id="PIRSF000110">
    <property type="entry name" value="G6PD"/>
    <property type="match status" value="1"/>
</dbReference>
<feature type="domain" description="Glucose-6-phosphate dehydrogenase C-terminal" evidence="11">
    <location>
        <begin position="262"/>
        <end position="544"/>
    </location>
</feature>
<dbReference type="PRINTS" id="PR00079">
    <property type="entry name" value="G6PDHDRGNASE"/>
</dbReference>
<feature type="domain" description="Glucose-6-phosphate dehydrogenase NAD-binding" evidence="10">
    <location>
        <begin position="76"/>
        <end position="259"/>
    </location>
</feature>
<dbReference type="HAMAP" id="MF_00966">
    <property type="entry name" value="G6PD"/>
    <property type="match status" value="1"/>
</dbReference>
<evidence type="ECO:0000256" key="5">
    <source>
        <dbReference type="ARBA" id="ARBA00022526"/>
    </source>
</evidence>
<comment type="caution">
    <text evidence="12">The sequence shown here is derived from an EMBL/GenBank/DDBJ whole genome shotgun (WGS) entry which is preliminary data.</text>
</comment>
<evidence type="ECO:0000256" key="7">
    <source>
        <dbReference type="ARBA" id="ARBA00023002"/>
    </source>
</evidence>
<dbReference type="GO" id="GO:0009051">
    <property type="term" value="P:pentose-phosphate shunt, oxidative branch"/>
    <property type="evidence" value="ECO:0007669"/>
    <property type="project" value="TreeGrafter"/>
</dbReference>
<name>A0A1X0P8S6_9TRYP</name>
<dbReference type="Pfam" id="PF02781">
    <property type="entry name" value="G6PD_C"/>
    <property type="match status" value="1"/>
</dbReference>
<evidence type="ECO:0000259" key="10">
    <source>
        <dbReference type="Pfam" id="PF00479"/>
    </source>
</evidence>
<evidence type="ECO:0000256" key="4">
    <source>
        <dbReference type="ARBA" id="ARBA00020444"/>
    </source>
</evidence>
<protein>
    <recommendedName>
        <fullName evidence="4 9">Glucose-6-phosphate 1-dehydrogenase</fullName>
        <ecNumber evidence="3 9">1.1.1.49</ecNumber>
    </recommendedName>
</protein>
<dbReference type="UniPathway" id="UPA00115">
    <property type="reaction ID" value="UER00408"/>
</dbReference>
<dbReference type="PROSITE" id="PS00069">
    <property type="entry name" value="G6P_DEHYDROGENASE"/>
    <property type="match status" value="1"/>
</dbReference>
<evidence type="ECO:0000256" key="1">
    <source>
        <dbReference type="ARBA" id="ARBA00004937"/>
    </source>
</evidence>
<dbReference type="SUPFAM" id="SSF55347">
    <property type="entry name" value="Glyceraldehyde-3-phosphate dehydrogenase-like, C-terminal domain"/>
    <property type="match status" value="1"/>
</dbReference>
<comment type="pathway">
    <text evidence="1 9">Carbohydrate degradation; pentose phosphate pathway; D-ribulose 5-phosphate from D-glucose 6-phosphate (oxidative stage): step 1/3.</text>
</comment>
<dbReference type="STRING" id="67003.A0A1X0P8S6"/>
<dbReference type="AlphaFoldDB" id="A0A1X0P8S6"/>
<evidence type="ECO:0000313" key="13">
    <source>
        <dbReference type="Proteomes" id="UP000192257"/>
    </source>
</evidence>
<gene>
    <name evidence="12" type="ORF">TM35_000011080</name>
</gene>
<evidence type="ECO:0000256" key="6">
    <source>
        <dbReference type="ARBA" id="ARBA00022857"/>
    </source>
</evidence>